<gene>
    <name evidence="7" type="ORF">EV356DRAFT_524803</name>
</gene>
<dbReference type="GO" id="GO:0006741">
    <property type="term" value="P:NADP+ biosynthetic process"/>
    <property type="evidence" value="ECO:0007669"/>
    <property type="project" value="InterPro"/>
</dbReference>
<evidence type="ECO:0000256" key="3">
    <source>
        <dbReference type="ARBA" id="ARBA00022777"/>
    </source>
</evidence>
<dbReference type="Gene3D" id="3.40.50.10330">
    <property type="entry name" value="Probable inorganic polyphosphate/atp-NAD kinase, domain 1"/>
    <property type="match status" value="1"/>
</dbReference>
<dbReference type="PANTHER" id="PTHR20275:SF11">
    <property type="entry name" value="KINASE, PUTATIVE (AFU_ORTHOLOGUE AFUA_5G12870)-RELATED"/>
    <property type="match status" value="1"/>
</dbReference>
<dbReference type="SUPFAM" id="SSF111331">
    <property type="entry name" value="NAD kinase/diacylglycerol kinase-like"/>
    <property type="match status" value="1"/>
</dbReference>
<dbReference type="AlphaFoldDB" id="A0A6A6HLG4"/>
<dbReference type="Gene3D" id="2.60.200.30">
    <property type="entry name" value="Probable inorganic polyphosphate/atp-NAD kinase, domain 2"/>
    <property type="match status" value="1"/>
</dbReference>
<dbReference type="OrthoDB" id="24581at2759"/>
<name>A0A6A6HLG4_VIRVR</name>
<evidence type="ECO:0000256" key="2">
    <source>
        <dbReference type="ARBA" id="ARBA00022679"/>
    </source>
</evidence>
<dbReference type="PANTHER" id="PTHR20275">
    <property type="entry name" value="NAD KINASE"/>
    <property type="match status" value="1"/>
</dbReference>
<dbReference type="InterPro" id="IPR017438">
    <property type="entry name" value="ATP-NAD_kinase_N"/>
</dbReference>
<feature type="compositionally biased region" description="Basic and acidic residues" evidence="6">
    <location>
        <begin position="78"/>
        <end position="93"/>
    </location>
</feature>
<evidence type="ECO:0000256" key="5">
    <source>
        <dbReference type="ARBA" id="ARBA00023027"/>
    </source>
</evidence>
<reference evidence="7" key="1">
    <citation type="journal article" date="2020" name="Stud. Mycol.">
        <title>101 Dothideomycetes genomes: a test case for predicting lifestyles and emergence of pathogens.</title>
        <authorList>
            <person name="Haridas S."/>
            <person name="Albert R."/>
            <person name="Binder M."/>
            <person name="Bloem J."/>
            <person name="Labutti K."/>
            <person name="Salamov A."/>
            <person name="Andreopoulos B."/>
            <person name="Baker S."/>
            <person name="Barry K."/>
            <person name="Bills G."/>
            <person name="Bluhm B."/>
            <person name="Cannon C."/>
            <person name="Castanera R."/>
            <person name="Culley D."/>
            <person name="Daum C."/>
            <person name="Ezra D."/>
            <person name="Gonzalez J."/>
            <person name="Henrissat B."/>
            <person name="Kuo A."/>
            <person name="Liang C."/>
            <person name="Lipzen A."/>
            <person name="Lutzoni F."/>
            <person name="Magnuson J."/>
            <person name="Mondo S."/>
            <person name="Nolan M."/>
            <person name="Ohm R."/>
            <person name="Pangilinan J."/>
            <person name="Park H.-J."/>
            <person name="Ramirez L."/>
            <person name="Alfaro M."/>
            <person name="Sun H."/>
            <person name="Tritt A."/>
            <person name="Yoshinaga Y."/>
            <person name="Zwiers L.-H."/>
            <person name="Turgeon B."/>
            <person name="Goodwin S."/>
            <person name="Spatafora J."/>
            <person name="Crous P."/>
            <person name="Grigoriev I."/>
        </authorList>
    </citation>
    <scope>NUCLEOTIDE SEQUENCE</scope>
    <source>
        <strain evidence="7">Tuck. ex Michener</strain>
    </source>
</reference>
<evidence type="ECO:0000256" key="1">
    <source>
        <dbReference type="ARBA" id="ARBA00010995"/>
    </source>
</evidence>
<feature type="region of interest" description="Disordered" evidence="6">
    <location>
        <begin position="65"/>
        <end position="96"/>
    </location>
</feature>
<evidence type="ECO:0000313" key="7">
    <source>
        <dbReference type="EMBL" id="KAF2238984.1"/>
    </source>
</evidence>
<dbReference type="HAMAP" id="MF_00361">
    <property type="entry name" value="NAD_kinase"/>
    <property type="match status" value="1"/>
</dbReference>
<comment type="similarity">
    <text evidence="1">Belongs to the NAD kinase family.</text>
</comment>
<keyword evidence="2" id="KW-0808">Transferase</keyword>
<dbReference type="EMBL" id="ML991774">
    <property type="protein sequence ID" value="KAF2238984.1"/>
    <property type="molecule type" value="Genomic_DNA"/>
</dbReference>
<evidence type="ECO:0000256" key="6">
    <source>
        <dbReference type="SAM" id="MobiDB-lite"/>
    </source>
</evidence>
<dbReference type="FunFam" id="2.60.200.30:FF:000008">
    <property type="entry name" value="Putative NAD+ kinase"/>
    <property type="match status" value="1"/>
</dbReference>
<proteinExistence type="inferred from homology"/>
<dbReference type="Proteomes" id="UP000800092">
    <property type="component" value="Unassembled WGS sequence"/>
</dbReference>
<sequence length="468" mass="52698">MLPANGLQNDGDLSHSDSEAQQALEVVFNGESVRRRKASLNPSADSQIPRRTSCFVHSLLRAQEKDIHHEPNTNNESPADKAPDLAPEEEHGVQSRLLTKTQLSDMAFNIRELSKKLSHITVKLKVRRVFLLTKAHDNTIVQHTREVAQWLLSKERGESYTVYVENTLEHNKQFDTRGLLALDPSYEQRLKFWDNELCKHHPHRFDIVLALGGDGTVLYASWLFQKIVPPVIPFALGSLGFLTRFDFDDYSQTLTKAFHNGITVSLRLRFEVTVMRAQGKLDADSRDLIEELIGEEADDAHTHKPEISHDILNDLVIDRGPNPTMSSIELFGDDEHYTTLQADGICVATPTGSTAYNLAAGGSLCHPDNPIILVTAICAHTLSFRPIILPDTIVLRAGVPYDARAGCWASFDGKERIELHPGDYVTISASRFPFPSVLPLERQREDWIQAISRTLNWNSRQRQKSFKD</sequence>
<keyword evidence="4" id="KW-0521">NADP</keyword>
<evidence type="ECO:0000256" key="4">
    <source>
        <dbReference type="ARBA" id="ARBA00022857"/>
    </source>
</evidence>
<evidence type="ECO:0000313" key="8">
    <source>
        <dbReference type="Proteomes" id="UP000800092"/>
    </source>
</evidence>
<keyword evidence="8" id="KW-1185">Reference proteome</keyword>
<dbReference type="InterPro" id="IPR017437">
    <property type="entry name" value="ATP-NAD_kinase_PpnK-typ_C"/>
</dbReference>
<accession>A0A6A6HLG4</accession>
<protein>
    <submittedName>
        <fullName evidence="7">ATP-NAD kinase</fullName>
    </submittedName>
</protein>
<dbReference type="InterPro" id="IPR002504">
    <property type="entry name" value="NADK"/>
</dbReference>
<organism evidence="7 8">
    <name type="scientific">Viridothelium virens</name>
    <name type="common">Speckled blister lichen</name>
    <name type="synonym">Trypethelium virens</name>
    <dbReference type="NCBI Taxonomy" id="1048519"/>
    <lineage>
        <taxon>Eukaryota</taxon>
        <taxon>Fungi</taxon>
        <taxon>Dikarya</taxon>
        <taxon>Ascomycota</taxon>
        <taxon>Pezizomycotina</taxon>
        <taxon>Dothideomycetes</taxon>
        <taxon>Dothideomycetes incertae sedis</taxon>
        <taxon>Trypetheliales</taxon>
        <taxon>Trypetheliaceae</taxon>
        <taxon>Viridothelium</taxon>
    </lineage>
</organism>
<dbReference type="GO" id="GO:0019674">
    <property type="term" value="P:NAD+ metabolic process"/>
    <property type="evidence" value="ECO:0007669"/>
    <property type="project" value="InterPro"/>
</dbReference>
<dbReference type="GO" id="GO:0003951">
    <property type="term" value="F:NAD+ kinase activity"/>
    <property type="evidence" value="ECO:0007669"/>
    <property type="project" value="InterPro"/>
</dbReference>
<dbReference type="Pfam" id="PF01513">
    <property type="entry name" value="NAD_kinase"/>
    <property type="match status" value="1"/>
</dbReference>
<keyword evidence="5" id="KW-0520">NAD</keyword>
<keyword evidence="3 7" id="KW-0418">Kinase</keyword>
<dbReference type="InterPro" id="IPR016064">
    <property type="entry name" value="NAD/diacylglycerol_kinase_sf"/>
</dbReference>
<dbReference type="Pfam" id="PF20143">
    <property type="entry name" value="NAD_kinase_C"/>
    <property type="match status" value="1"/>
</dbReference>